<proteinExistence type="predicted"/>
<keyword evidence="2" id="KW-1185">Reference proteome</keyword>
<dbReference type="EMBL" id="AEDQ01000029">
    <property type="protein sequence ID" value="EFL43825.1"/>
    <property type="molecule type" value="Genomic_DNA"/>
</dbReference>
<gene>
    <name evidence="1" type="ORF">HMPREF9248_0506</name>
</gene>
<dbReference type="Proteomes" id="UP000004431">
    <property type="component" value="Unassembled WGS sequence"/>
</dbReference>
<comment type="caution">
    <text evidence="1">The sequence shown here is derived from an EMBL/GenBank/DDBJ whole genome shotgun (WGS) entry which is preliminary data.</text>
</comment>
<name>A0ABP2IXL6_9ACTN</name>
<sequence>MLLHKLSSQPAHNLSTCCAYDIHEVRTTKPHDAYYRARLRAFVRNVKYVCALGYKQVYIALNMQLQPIFARQAYMQCLQPSQGCARVSRNITIVKHSIIRIPFACSVQYYATNQYFGVSITVSIAYAIDFALRR</sequence>
<evidence type="ECO:0000313" key="2">
    <source>
        <dbReference type="Proteomes" id="UP000004431"/>
    </source>
</evidence>
<accession>A0ABP2IXL6</accession>
<organism evidence="1 2">
    <name type="scientific">Fannyhessea vaginae PB189-T1-4</name>
    <dbReference type="NCBI Taxonomy" id="866774"/>
    <lineage>
        <taxon>Bacteria</taxon>
        <taxon>Bacillati</taxon>
        <taxon>Actinomycetota</taxon>
        <taxon>Coriobacteriia</taxon>
        <taxon>Coriobacteriales</taxon>
        <taxon>Atopobiaceae</taxon>
        <taxon>Fannyhessea</taxon>
    </lineage>
</organism>
<reference evidence="1 2" key="1">
    <citation type="submission" date="2010-08" db="EMBL/GenBank/DDBJ databases">
        <authorList>
            <person name="Durkin A.S."/>
            <person name="Madupu R."/>
            <person name="Torralba M."/>
            <person name="Gillis M."/>
            <person name="Methe B."/>
            <person name="Sutton G."/>
            <person name="Nelson K.E."/>
        </authorList>
    </citation>
    <scope>NUCLEOTIDE SEQUENCE [LARGE SCALE GENOMIC DNA]</scope>
    <source>
        <strain evidence="1 2">PB189-T1-4</strain>
    </source>
</reference>
<protein>
    <submittedName>
        <fullName evidence="1">Uncharacterized protein</fullName>
    </submittedName>
</protein>
<evidence type="ECO:0000313" key="1">
    <source>
        <dbReference type="EMBL" id="EFL43825.1"/>
    </source>
</evidence>